<feature type="domain" description="Cohesin" evidence="1">
    <location>
        <begin position="60"/>
        <end position="152"/>
    </location>
</feature>
<dbReference type="EMBL" id="UINC01020975">
    <property type="protein sequence ID" value="SVA87546.1"/>
    <property type="molecule type" value="Genomic_DNA"/>
</dbReference>
<reference evidence="2" key="1">
    <citation type="submission" date="2018-05" db="EMBL/GenBank/DDBJ databases">
        <authorList>
            <person name="Lanie J.A."/>
            <person name="Ng W.-L."/>
            <person name="Kazmierczak K.M."/>
            <person name="Andrzejewski T.M."/>
            <person name="Davidsen T.M."/>
            <person name="Wayne K.J."/>
            <person name="Tettelin H."/>
            <person name="Glass J.I."/>
            <person name="Rusch D."/>
            <person name="Podicherti R."/>
            <person name="Tsui H.-C.T."/>
            <person name="Winkler M.E."/>
        </authorList>
    </citation>
    <scope>NUCLEOTIDE SEQUENCE</scope>
</reference>
<sequence length="184" mass="20854">MKKFYRHSLFVLWLFFWSCTIHKKELDNPVDQDADYAAPPPSLVFYPKTQEKTMNDSVKVESFIVFKSDSTAPFSGVQVVINYDASVLELDTLKPGLFITDTSRANPLFVYNNDAPGNIELFAYFLDTVKLNIEGTGHLADIIFQPLTTGTAIIEYELENCQVIDHDNHVIEINGERTAEVVIQ</sequence>
<dbReference type="GO" id="GO:0000272">
    <property type="term" value="P:polysaccharide catabolic process"/>
    <property type="evidence" value="ECO:0007669"/>
    <property type="project" value="InterPro"/>
</dbReference>
<organism evidence="2">
    <name type="scientific">marine metagenome</name>
    <dbReference type="NCBI Taxonomy" id="408172"/>
    <lineage>
        <taxon>unclassified sequences</taxon>
        <taxon>metagenomes</taxon>
        <taxon>ecological metagenomes</taxon>
    </lineage>
</organism>
<dbReference type="InterPro" id="IPR002102">
    <property type="entry name" value="Cohesin_dom"/>
</dbReference>
<accession>A0A381ZE59</accession>
<protein>
    <recommendedName>
        <fullName evidence="1">Cohesin domain-containing protein</fullName>
    </recommendedName>
</protein>
<proteinExistence type="predicted"/>
<evidence type="ECO:0000313" key="2">
    <source>
        <dbReference type="EMBL" id="SVA87546.1"/>
    </source>
</evidence>
<gene>
    <name evidence="2" type="ORF">METZ01_LOCUS140400</name>
</gene>
<dbReference type="Pfam" id="PF00963">
    <property type="entry name" value="Cohesin"/>
    <property type="match status" value="1"/>
</dbReference>
<dbReference type="SUPFAM" id="SSF49384">
    <property type="entry name" value="Carbohydrate-binding domain"/>
    <property type="match status" value="1"/>
</dbReference>
<dbReference type="InterPro" id="IPR008965">
    <property type="entry name" value="CBM2/CBM3_carb-bd_dom_sf"/>
</dbReference>
<dbReference type="AlphaFoldDB" id="A0A381ZE59"/>
<dbReference type="Gene3D" id="2.60.40.680">
    <property type="match status" value="1"/>
</dbReference>
<name>A0A381ZE59_9ZZZZ</name>
<dbReference type="GO" id="GO:0030246">
    <property type="term" value="F:carbohydrate binding"/>
    <property type="evidence" value="ECO:0007669"/>
    <property type="project" value="InterPro"/>
</dbReference>
<dbReference type="CDD" id="cd08547">
    <property type="entry name" value="Type_II_cohesin"/>
    <property type="match status" value="1"/>
</dbReference>
<evidence type="ECO:0000259" key="1">
    <source>
        <dbReference type="Pfam" id="PF00963"/>
    </source>
</evidence>